<dbReference type="GO" id="GO:0016020">
    <property type="term" value="C:membrane"/>
    <property type="evidence" value="ECO:0007669"/>
    <property type="project" value="UniProtKB-SubCell"/>
</dbReference>
<dbReference type="AlphaFoldDB" id="A0AAD4ILS9"/>
<dbReference type="Proteomes" id="UP001190926">
    <property type="component" value="Unassembled WGS sequence"/>
</dbReference>
<name>A0AAD4ILS9_PERFH</name>
<comment type="caution">
    <text evidence="5">The sequence shown here is derived from an EMBL/GenBank/DDBJ whole genome shotgun (WGS) entry which is preliminary data.</text>
</comment>
<organism evidence="5 6">
    <name type="scientific">Perilla frutescens var. hirtella</name>
    <name type="common">Perilla citriodora</name>
    <name type="synonym">Perilla setoyensis</name>
    <dbReference type="NCBI Taxonomy" id="608512"/>
    <lineage>
        <taxon>Eukaryota</taxon>
        <taxon>Viridiplantae</taxon>
        <taxon>Streptophyta</taxon>
        <taxon>Embryophyta</taxon>
        <taxon>Tracheophyta</taxon>
        <taxon>Spermatophyta</taxon>
        <taxon>Magnoliopsida</taxon>
        <taxon>eudicotyledons</taxon>
        <taxon>Gunneridae</taxon>
        <taxon>Pentapetalae</taxon>
        <taxon>asterids</taxon>
        <taxon>lamiids</taxon>
        <taxon>Lamiales</taxon>
        <taxon>Lamiaceae</taxon>
        <taxon>Nepetoideae</taxon>
        <taxon>Elsholtzieae</taxon>
        <taxon>Perilla</taxon>
    </lineage>
</organism>
<dbReference type="GO" id="GO:0030247">
    <property type="term" value="F:polysaccharide binding"/>
    <property type="evidence" value="ECO:0007669"/>
    <property type="project" value="InterPro"/>
</dbReference>
<keyword evidence="6" id="KW-1185">Reference proteome</keyword>
<dbReference type="Pfam" id="PF13947">
    <property type="entry name" value="GUB_WAK_bind"/>
    <property type="match status" value="1"/>
</dbReference>
<comment type="subcellular location">
    <subcellularLocation>
        <location evidence="1">Membrane</location>
        <topology evidence="1">Single-pass membrane protein</topology>
    </subcellularLocation>
</comment>
<evidence type="ECO:0000313" key="5">
    <source>
        <dbReference type="EMBL" id="KAH6754883.1"/>
    </source>
</evidence>
<keyword evidence="2 3" id="KW-0732">Signal</keyword>
<dbReference type="EMBL" id="SDAM02029697">
    <property type="protein sequence ID" value="KAH6754883.1"/>
    <property type="molecule type" value="Genomic_DNA"/>
</dbReference>
<evidence type="ECO:0000256" key="1">
    <source>
        <dbReference type="ARBA" id="ARBA00004167"/>
    </source>
</evidence>
<feature type="signal peptide" evidence="3">
    <location>
        <begin position="1"/>
        <end position="22"/>
    </location>
</feature>
<evidence type="ECO:0000256" key="2">
    <source>
        <dbReference type="ARBA" id="ARBA00022729"/>
    </source>
</evidence>
<dbReference type="InterPro" id="IPR025287">
    <property type="entry name" value="WAK_GUB"/>
</dbReference>
<dbReference type="PANTHER" id="PTHR33138:SF30">
    <property type="entry name" value="LEAF RUST 10 DISEASE-RESISTANCE LOCUS RECEPTOR-LIKE PROTEIN KINASE-LIKE 2.7"/>
    <property type="match status" value="1"/>
</dbReference>
<feature type="domain" description="Wall-associated receptor kinase galacturonan-binding" evidence="4">
    <location>
        <begin position="26"/>
        <end position="86"/>
    </location>
</feature>
<proteinExistence type="predicted"/>
<accession>A0AAD4ILS9</accession>
<dbReference type="PANTHER" id="PTHR33138">
    <property type="entry name" value="OS01G0690200 PROTEIN"/>
    <property type="match status" value="1"/>
</dbReference>
<evidence type="ECO:0000313" key="6">
    <source>
        <dbReference type="Proteomes" id="UP001190926"/>
    </source>
</evidence>
<protein>
    <recommendedName>
        <fullName evidence="4">Wall-associated receptor kinase galacturonan-binding domain-containing protein</fullName>
    </recommendedName>
</protein>
<sequence length="241" mass="27094">MSSSLLTIAVMLLQYLLQPSLAKPNCASSACGTIRNISSPFRLKHHPKHCGNHELACENNVTSINVNSQKYYVKAINYNNSTIRLVHASIISNDTCSFPKSSAYAFNFTRRAASVFHVHRYATYLYDDREAWPVNFMRCPTPLKNASLFTDITRDCASNSSTHTGYSTYVKVGHMNASEVPQTCGLEVIVMTSWQRFKGLNNNASLAEIHDSLLYGFELNYGWSQTTKWGKIAIWVEFLVS</sequence>
<feature type="chain" id="PRO_5042116557" description="Wall-associated receptor kinase galacturonan-binding domain-containing protein" evidence="3">
    <location>
        <begin position="23"/>
        <end position="241"/>
    </location>
</feature>
<evidence type="ECO:0000256" key="3">
    <source>
        <dbReference type="SAM" id="SignalP"/>
    </source>
</evidence>
<evidence type="ECO:0000259" key="4">
    <source>
        <dbReference type="Pfam" id="PF13947"/>
    </source>
</evidence>
<reference evidence="5 6" key="1">
    <citation type="journal article" date="2021" name="Nat. Commun.">
        <title>Incipient diploidization of the medicinal plant Perilla within 10,000 years.</title>
        <authorList>
            <person name="Zhang Y."/>
            <person name="Shen Q."/>
            <person name="Leng L."/>
            <person name="Zhang D."/>
            <person name="Chen S."/>
            <person name="Shi Y."/>
            <person name="Ning Z."/>
            <person name="Chen S."/>
        </authorList>
    </citation>
    <scope>NUCLEOTIDE SEQUENCE [LARGE SCALE GENOMIC DNA]</scope>
    <source>
        <strain evidence="6">cv. PC099</strain>
    </source>
</reference>
<gene>
    <name evidence="5" type="ORF">C2S53_019591</name>
</gene>